<evidence type="ECO:0000256" key="1">
    <source>
        <dbReference type="SAM" id="Phobius"/>
    </source>
</evidence>
<sequence>MQTQKDHVHAYQFMMRRMDTAFVTGDPDEHETPGRRQWNGLLIGLVVALLVGVGFGVYGLIRPGGNTAWTIPGAILMEKESGVRYVMINGVLRPTPNQASAMLIQGQRATMHSISRSSLGDLPRGSLIGIRGAPDAVPAPGSLLPGRWLLCPATGGGLSVNMDDQALIDAVPDDRYVPVEAPNGALYLVWRGTKYRLPDVQSRVALGLTTTLPVKANDLWLGLIPEGAALNAAVIPQAGRDGLEIAGQRRKVGDLFVHKPANGTEQHYVLRADGLASMSVTEYALLAAHSARPAVQIDASAVVSARFSPDPTLLNRLPDLVPQRAFDPFTGGPCIQQIGTGADVITSGVVIAQGAANWPSVDTFGALVRPTRGTFVAEVPLADKQRVPNRYLITDQGKRYFIPDNDSITALGLSGMQPVPMRTEVLSMIPAGPALTRTAVVSE</sequence>
<dbReference type="PANTHER" id="PTHR40765">
    <property type="entry name" value="ESX-2 SECRETION SYSTEM ATPASE ECCB2"/>
    <property type="match status" value="1"/>
</dbReference>
<evidence type="ECO:0000313" key="2">
    <source>
        <dbReference type="EMBL" id="MCE7006375.1"/>
    </source>
</evidence>
<keyword evidence="1" id="KW-1133">Transmembrane helix</keyword>
<organism evidence="2 3">
    <name type="scientific">Kibdelosporangium philippinense</name>
    <dbReference type="NCBI Taxonomy" id="211113"/>
    <lineage>
        <taxon>Bacteria</taxon>
        <taxon>Bacillati</taxon>
        <taxon>Actinomycetota</taxon>
        <taxon>Actinomycetes</taxon>
        <taxon>Pseudonocardiales</taxon>
        <taxon>Pseudonocardiaceae</taxon>
        <taxon>Kibdelosporangium</taxon>
    </lineage>
</organism>
<dbReference type="RefSeq" id="WP_233727861.1">
    <property type="nucleotide sequence ID" value="NZ_JAJVCN010000002.1"/>
</dbReference>
<proteinExistence type="predicted"/>
<comment type="caution">
    <text evidence="2">The sequence shown here is derived from an EMBL/GenBank/DDBJ whole genome shotgun (WGS) entry which is preliminary data.</text>
</comment>
<dbReference type="Pfam" id="PF05108">
    <property type="entry name" value="T7SS_ESX1_EccB"/>
    <property type="match status" value="2"/>
</dbReference>
<keyword evidence="1" id="KW-0812">Transmembrane</keyword>
<dbReference type="Proteomes" id="UP001521150">
    <property type="component" value="Unassembled WGS sequence"/>
</dbReference>
<accession>A0ABS8ZEY2</accession>
<dbReference type="Gene3D" id="3.30.2390.20">
    <property type="entry name" value="Type VII secretion system EccB, repeat 1 domain"/>
    <property type="match status" value="1"/>
</dbReference>
<dbReference type="EMBL" id="JAJVCN010000002">
    <property type="protein sequence ID" value="MCE7006375.1"/>
    <property type="molecule type" value="Genomic_DNA"/>
</dbReference>
<name>A0ABS8ZEY2_9PSEU</name>
<dbReference type="InterPro" id="IPR044857">
    <property type="entry name" value="T7SS_EccB_R1"/>
</dbReference>
<feature type="transmembrane region" description="Helical" evidence="1">
    <location>
        <begin position="41"/>
        <end position="61"/>
    </location>
</feature>
<keyword evidence="3" id="KW-1185">Reference proteome</keyword>
<keyword evidence="1" id="KW-0472">Membrane</keyword>
<evidence type="ECO:0000313" key="3">
    <source>
        <dbReference type="Proteomes" id="UP001521150"/>
    </source>
</evidence>
<protein>
    <submittedName>
        <fullName evidence="2">Type VII secretion protein EccB</fullName>
    </submittedName>
</protein>
<dbReference type="PANTHER" id="PTHR40765:SF2">
    <property type="entry name" value="ESX-2 SECRETION SYSTEM ATPASE ECCB2"/>
    <property type="match status" value="1"/>
</dbReference>
<reference evidence="2 3" key="1">
    <citation type="submission" date="2021-12" db="EMBL/GenBank/DDBJ databases">
        <title>Genome sequence of Kibdelosporangium philippinense ATCC 49844.</title>
        <authorList>
            <person name="Fedorov E.A."/>
            <person name="Omeragic M."/>
            <person name="Shalygina K.F."/>
            <person name="Maclea K.S."/>
        </authorList>
    </citation>
    <scope>NUCLEOTIDE SEQUENCE [LARGE SCALE GENOMIC DNA]</scope>
    <source>
        <strain evidence="2 3">ATCC 49844</strain>
    </source>
</reference>
<dbReference type="NCBIfam" id="TIGR03919">
    <property type="entry name" value="T7SS_EccB"/>
    <property type="match status" value="1"/>
</dbReference>
<gene>
    <name evidence="2" type="primary">eccB</name>
    <name evidence="2" type="ORF">LWC34_26590</name>
</gene>
<dbReference type="InterPro" id="IPR007795">
    <property type="entry name" value="T7SS_EccB"/>
</dbReference>